<organism evidence="3 5">
    <name type="scientific">Didymodactylos carnosus</name>
    <dbReference type="NCBI Taxonomy" id="1234261"/>
    <lineage>
        <taxon>Eukaryota</taxon>
        <taxon>Metazoa</taxon>
        <taxon>Spiralia</taxon>
        <taxon>Gnathifera</taxon>
        <taxon>Rotifera</taxon>
        <taxon>Eurotatoria</taxon>
        <taxon>Bdelloidea</taxon>
        <taxon>Philodinida</taxon>
        <taxon>Philodinidae</taxon>
        <taxon>Didymodactylos</taxon>
    </lineage>
</organism>
<gene>
    <name evidence="3" type="ORF">GPM918_LOCUS1876</name>
    <name evidence="4" type="ORF">SRO942_LOCUS1876</name>
</gene>
<dbReference type="Gene3D" id="3.40.50.410">
    <property type="entry name" value="von Willebrand factor, type A domain"/>
    <property type="match status" value="1"/>
</dbReference>
<dbReference type="InterPro" id="IPR036465">
    <property type="entry name" value="vWFA_dom_sf"/>
</dbReference>
<dbReference type="Gene3D" id="2.30.30.140">
    <property type="match status" value="1"/>
</dbReference>
<feature type="region of interest" description="Disordered" evidence="1">
    <location>
        <begin position="1238"/>
        <end position="1258"/>
    </location>
</feature>
<reference evidence="3" key="1">
    <citation type="submission" date="2021-02" db="EMBL/GenBank/DDBJ databases">
        <authorList>
            <person name="Nowell W R."/>
        </authorList>
    </citation>
    <scope>NUCLEOTIDE SEQUENCE</scope>
</reference>
<accession>A0A813QPP3</accession>
<dbReference type="Pfam" id="PF15057">
    <property type="entry name" value="DUF4537"/>
    <property type="match status" value="3"/>
</dbReference>
<dbReference type="CDD" id="cd00198">
    <property type="entry name" value="vWFA"/>
    <property type="match status" value="1"/>
</dbReference>
<evidence type="ECO:0000313" key="4">
    <source>
        <dbReference type="EMBL" id="CAF3552124.1"/>
    </source>
</evidence>
<feature type="region of interest" description="Disordered" evidence="1">
    <location>
        <begin position="1213"/>
        <end position="1232"/>
    </location>
</feature>
<name>A0A813QPP3_9BILA</name>
<dbReference type="Proteomes" id="UP000663829">
    <property type="component" value="Unassembled WGS sequence"/>
</dbReference>
<dbReference type="Proteomes" id="UP000681722">
    <property type="component" value="Unassembled WGS sequence"/>
</dbReference>
<feature type="compositionally biased region" description="Polar residues" evidence="1">
    <location>
        <begin position="1214"/>
        <end position="1229"/>
    </location>
</feature>
<proteinExistence type="predicted"/>
<dbReference type="PROSITE" id="PS50234">
    <property type="entry name" value="VWFA"/>
    <property type="match status" value="1"/>
</dbReference>
<dbReference type="EMBL" id="CAJNOQ010000191">
    <property type="protein sequence ID" value="CAF0770086.1"/>
    <property type="molecule type" value="Genomic_DNA"/>
</dbReference>
<evidence type="ECO:0000313" key="5">
    <source>
        <dbReference type="Proteomes" id="UP000663829"/>
    </source>
</evidence>
<protein>
    <recommendedName>
        <fullName evidence="2">VWFA domain-containing protein</fullName>
    </recommendedName>
</protein>
<dbReference type="SMART" id="SM00327">
    <property type="entry name" value="VWA"/>
    <property type="match status" value="1"/>
</dbReference>
<dbReference type="PANTHER" id="PTHR46785:SF1">
    <property type="entry name" value="VON WILLEBRAND FACTOR A DOMAIN-CONTAINING PROTEIN 3B"/>
    <property type="match status" value="1"/>
</dbReference>
<dbReference type="InterPro" id="IPR002035">
    <property type="entry name" value="VWF_A"/>
</dbReference>
<comment type="caution">
    <text evidence="3">The sequence shown here is derived from an EMBL/GenBank/DDBJ whole genome shotgun (WGS) entry which is preliminary data.</text>
</comment>
<dbReference type="InterPro" id="IPR032770">
    <property type="entry name" value="DUF4537"/>
</dbReference>
<dbReference type="Pfam" id="PF13768">
    <property type="entry name" value="VWA_3"/>
    <property type="match status" value="2"/>
</dbReference>
<dbReference type="PANTHER" id="PTHR46785">
    <property type="entry name" value="VON WILLEBRAND FACTOR A DOMAIN-CONTAINING PROTEIN 3B"/>
    <property type="match status" value="1"/>
</dbReference>
<sequence>MQTLFMAFADVVSASPMQYNVPYSTVPGTSRNFDLVIENDSTEIAEPPFISSQLRTDEWLQRYGLKSQKLSFDQILQLIGFKRVESYNSILGKNITTKYAGNLYYEVQRDNGDRYSLTCRPEKLQEYRYRLLKALNLLRKRLTFITSGSRRLFGIIGEPSVCLICDCKSGDYRIFNQYQNAITNLLKEQIIKLKQFNIIWITHDIEQFQSQGPIDVTPTTIDSAIDWICQKICPKSKISVSSTCEAIITAMKYDVHSIYLITEGDSSNTNREMLRDQLTKLRSTKINIPLHIISLFCNNSDTETYLKSLAQFGGGTFFMYKIKSELPDLKAPSNLSDPTRIKVQNDKLLFGSVDDYPIDISLLYKEIIECQNTIDKIEKILGFIQNDNTNSKSTNNFDKSSSFITDDFQRTLVLQSSLNDIDSDMASLDWLKRYGLDAQKLDVFSVLHSAAFRHCDGVVTVLRPPDDKEDASVPADPKDKLINAKYCAQFAHVAWPDGTIRHVHVTPELHRDYERRVHNLLEKVKFRLQWLKKGSRDVFGTVLEQNIYILIDTSKSMQNHLSFVKDKILLLLQDQLYTKERVNIIAFNTVINPWRDRLTKISDSTTYSQILPWIQSLNAEGSTNTLAALRFALADTQTEAIYLLTDGRPDQSERHILSQVQYRHSIPVHTIAFNCQDLDANQFLYNLSKQTGGRFHAFNYGFINHSIELPESEDISLLKQELIRGEIELKRVSELRDECIGRTWSKENIHKSSKYKNRDNTPAIPLLQLKNQNTITATYRPNSSLSNQASTINLNPDQRPNEFLSGNNENSRIETTDNEALSTGENNCITPDAEVKLFLKKNNLVAKHLTIFDILQPSSVTVKSEYVQSIDRYVLSKVWDDILPLAHGSYVGKLRLINHLAVDLITYEKDLNTLLKLYLDFTSKIIWKYLSEEQKRKLAPQIYWNSLGEKSQNEEEKEKKTILIKSDSTNFTITSNSVTFHLFERSVLRDNAWRKLTADEQQNFIENPPRYDEDNKILLQNALDESKSLLKIKSVLKLDREIKKAVKFLQISTDLRKHQKRDKVEEVKSKTVIRRQTYPFMSPGQRVIVRYDVDGFFYPGTILRTKEDQATVLLDRGPQQQAEKQLIFPTNGAVNQLSLYINDCVLARFDKANFERWVPAVVHITPPPCLSVPQLYTVHLYIPELCVKIDEQIDIMTYDKTLSSGRVKERKNEFSQTRLIPTPPISRSDTPVKQEITHRDHSAQTTSRLPISGPTPAASLRSSIAPGTEVLCRWEDDDGLFYWGSVIEKYSDYQYVVERNKHVKSLIHQDDIYLPEDFDTDLKSESFVIALYPDLRNSRAPGVLISSTKITDKGEEKITVRFYDCTEVDVIVSEIIPIITKNNNEDEKFKQYVECIIQKEKSIVDQVVVGRNDDVGAYMLGNHVFDALIFLYLIQAFCLLGTVEERVGNGHQYRIRWCDDTKTVQELAHLFGAFIRQGSFRKRDKILALDEMVYKPATIIHVDRNSLTIQFFDGRRETKISSDATFQITEEYYDDIIKNSEH</sequence>
<keyword evidence="5" id="KW-1185">Reference proteome</keyword>
<evidence type="ECO:0000313" key="3">
    <source>
        <dbReference type="EMBL" id="CAF0770086.1"/>
    </source>
</evidence>
<dbReference type="EMBL" id="CAJOBC010000191">
    <property type="protein sequence ID" value="CAF3552124.1"/>
    <property type="molecule type" value="Genomic_DNA"/>
</dbReference>
<evidence type="ECO:0000256" key="1">
    <source>
        <dbReference type="SAM" id="MobiDB-lite"/>
    </source>
</evidence>
<dbReference type="OrthoDB" id="10021393at2759"/>
<feature type="domain" description="VWFA" evidence="2">
    <location>
        <begin position="546"/>
        <end position="727"/>
    </location>
</feature>
<evidence type="ECO:0000259" key="2">
    <source>
        <dbReference type="PROSITE" id="PS50234"/>
    </source>
</evidence>
<dbReference type="SUPFAM" id="SSF53300">
    <property type="entry name" value="vWA-like"/>
    <property type="match status" value="1"/>
</dbReference>